<dbReference type="RefSeq" id="WP_036579971.1">
    <property type="nucleotide sequence ID" value="NZ_JPJI01000023.1"/>
</dbReference>
<keyword evidence="6" id="KW-0732">Signal</keyword>
<feature type="coiled-coil region" evidence="5">
    <location>
        <begin position="21"/>
        <end position="48"/>
    </location>
</feature>
<dbReference type="InterPro" id="IPR006664">
    <property type="entry name" value="OMP_bac"/>
</dbReference>
<organism evidence="8 9">
    <name type="scientific">Nonlabens ulvanivorans</name>
    <name type="common">Persicivirga ulvanivorans</name>
    <dbReference type="NCBI Taxonomy" id="906888"/>
    <lineage>
        <taxon>Bacteria</taxon>
        <taxon>Pseudomonadati</taxon>
        <taxon>Bacteroidota</taxon>
        <taxon>Flavobacteriia</taxon>
        <taxon>Flavobacteriales</taxon>
        <taxon>Flavobacteriaceae</taxon>
        <taxon>Nonlabens</taxon>
    </lineage>
</organism>
<proteinExistence type="predicted"/>
<comment type="caution">
    <text evidence="8">The sequence shown here is derived from an EMBL/GenBank/DDBJ whole genome shotgun (WGS) entry which is preliminary data.</text>
</comment>
<keyword evidence="5" id="KW-0175">Coiled coil</keyword>
<evidence type="ECO:0000256" key="1">
    <source>
        <dbReference type="ARBA" id="ARBA00004442"/>
    </source>
</evidence>
<dbReference type="AlphaFoldDB" id="A0A084JYM0"/>
<keyword evidence="3" id="KW-0998">Cell outer membrane</keyword>
<feature type="domain" description="OmpA-like" evidence="7">
    <location>
        <begin position="330"/>
        <end position="444"/>
    </location>
</feature>
<gene>
    <name evidence="8" type="ORF">IL45_02595</name>
</gene>
<accession>A0A084JYM0</accession>
<reference evidence="8 9" key="1">
    <citation type="submission" date="2014-07" db="EMBL/GenBank/DDBJ databases">
        <title>Draft genome sequence of Nonlabens ulvanivorans, an ulvan degrading bacterium.</title>
        <authorList>
            <person name="Kopel M."/>
            <person name="Helbert W."/>
            <person name="Henrissat B."/>
            <person name="Doniger T."/>
            <person name="Banin E."/>
        </authorList>
    </citation>
    <scope>NUCLEOTIDE SEQUENCE [LARGE SCALE GENOMIC DNA]</scope>
    <source>
        <strain evidence="8 9">PLR</strain>
    </source>
</reference>
<feature type="signal peptide" evidence="6">
    <location>
        <begin position="1"/>
        <end position="21"/>
    </location>
</feature>
<comment type="subcellular location">
    <subcellularLocation>
        <location evidence="1">Cell outer membrane</location>
    </subcellularLocation>
</comment>
<dbReference type="EMBL" id="JPJI01000023">
    <property type="protein sequence ID" value="KEZ94054.1"/>
    <property type="molecule type" value="Genomic_DNA"/>
</dbReference>
<keyword evidence="2 4" id="KW-0472">Membrane</keyword>
<dbReference type="PANTHER" id="PTHR30329">
    <property type="entry name" value="STATOR ELEMENT OF FLAGELLAR MOTOR COMPLEX"/>
    <property type="match status" value="1"/>
</dbReference>
<name>A0A084JYM0_NONUL</name>
<dbReference type="InterPro" id="IPR006665">
    <property type="entry name" value="OmpA-like"/>
</dbReference>
<dbReference type="OrthoDB" id="9800869at2"/>
<dbReference type="PROSITE" id="PS51123">
    <property type="entry name" value="OMPA_2"/>
    <property type="match status" value="1"/>
</dbReference>
<evidence type="ECO:0000259" key="7">
    <source>
        <dbReference type="PROSITE" id="PS51123"/>
    </source>
</evidence>
<evidence type="ECO:0000256" key="3">
    <source>
        <dbReference type="ARBA" id="ARBA00023237"/>
    </source>
</evidence>
<evidence type="ECO:0000256" key="6">
    <source>
        <dbReference type="SAM" id="SignalP"/>
    </source>
</evidence>
<dbReference type="Pfam" id="PF00691">
    <property type="entry name" value="OmpA"/>
    <property type="match status" value="1"/>
</dbReference>
<dbReference type="InterPro" id="IPR036737">
    <property type="entry name" value="OmpA-like_sf"/>
</dbReference>
<evidence type="ECO:0000256" key="4">
    <source>
        <dbReference type="PROSITE-ProRule" id="PRU00473"/>
    </source>
</evidence>
<dbReference type="InterPro" id="IPR050330">
    <property type="entry name" value="Bact_OuterMem_StrucFunc"/>
</dbReference>
<evidence type="ECO:0000313" key="9">
    <source>
        <dbReference type="Proteomes" id="UP000028531"/>
    </source>
</evidence>
<dbReference type="CDD" id="cd07185">
    <property type="entry name" value="OmpA_C-like"/>
    <property type="match status" value="1"/>
</dbReference>
<dbReference type="PRINTS" id="PR01021">
    <property type="entry name" value="OMPADOMAIN"/>
</dbReference>
<protein>
    <recommendedName>
        <fullName evidence="7">OmpA-like domain-containing protein</fullName>
    </recommendedName>
</protein>
<dbReference type="Gene3D" id="3.30.1330.60">
    <property type="entry name" value="OmpA-like domain"/>
    <property type="match status" value="1"/>
</dbReference>
<dbReference type="Proteomes" id="UP000028531">
    <property type="component" value="Unassembled WGS sequence"/>
</dbReference>
<evidence type="ECO:0000313" key="8">
    <source>
        <dbReference type="EMBL" id="KEZ94054.1"/>
    </source>
</evidence>
<sequence length="444" mass="49927">MKKSIQWMCIIALSFSTVANAQFFKKLKKKVDKKLKQTEQKIEQKVDKSVDDLLFSSDSTTTDSTRIRNDEYPTMEDAPMGMDQDQSINQMDVPSQQENLFESYTKYDFIPGADLKVMEDFTSTFIGDFPSTWNTDSSAEVVEMNAQPGKWLQIGNGSKTLVMNDIIDNWQEDFTLEFDIAHDFPQESAFKRHFDIILSDLKDANSYLSDAYEGKAYTYLRIGAGGGSGYGILINKKAKTPGLNATSKTSYDAFYNQSIIDKVHHVAIVKKGLRIKMYVNEEKVIDMMRALDPAAVYSTLRFGTNISPDDQHFYISNIKYAGDVEIPQSLFENGSYQAHGITFDTGTTIIKPESAGVLKRLSQEMAKSSNTYEIIGHTDTDGDELMNQQLSENRANAVKYVLINQYGVDASRLTTSGKGENAPIFYGEDSVSKAQNRRVEIKQL</sequence>
<dbReference type="SUPFAM" id="SSF103088">
    <property type="entry name" value="OmpA-like"/>
    <property type="match status" value="1"/>
</dbReference>
<evidence type="ECO:0000256" key="2">
    <source>
        <dbReference type="ARBA" id="ARBA00023136"/>
    </source>
</evidence>
<evidence type="ECO:0000256" key="5">
    <source>
        <dbReference type="SAM" id="Coils"/>
    </source>
</evidence>
<dbReference type="PANTHER" id="PTHR30329:SF21">
    <property type="entry name" value="LIPOPROTEIN YIAD-RELATED"/>
    <property type="match status" value="1"/>
</dbReference>
<feature type="chain" id="PRO_5001777786" description="OmpA-like domain-containing protein" evidence="6">
    <location>
        <begin position="22"/>
        <end position="444"/>
    </location>
</feature>
<dbReference type="GO" id="GO:0009279">
    <property type="term" value="C:cell outer membrane"/>
    <property type="evidence" value="ECO:0007669"/>
    <property type="project" value="UniProtKB-SubCell"/>
</dbReference>